<keyword evidence="4" id="KW-0178">Competence</keyword>
<keyword evidence="3" id="KW-0588">Pheromone</keyword>
<evidence type="ECO:0000256" key="4">
    <source>
        <dbReference type="ARBA" id="ARBA00023287"/>
    </source>
</evidence>
<dbReference type="Proteomes" id="UP000238825">
    <property type="component" value="Chromosome"/>
</dbReference>
<keyword evidence="5" id="KW-0449">Lipoprotein</keyword>
<evidence type="ECO:0000256" key="1">
    <source>
        <dbReference type="ARBA" id="ARBA00004613"/>
    </source>
</evidence>
<evidence type="ECO:0000313" key="13">
    <source>
        <dbReference type="Proteomes" id="UP000255295"/>
    </source>
</evidence>
<evidence type="ECO:0000256" key="8">
    <source>
        <dbReference type="ARBA" id="ARBA00029545"/>
    </source>
</evidence>
<reference evidence="11 13" key="2">
    <citation type="submission" date="2018-06" db="EMBL/GenBank/DDBJ databases">
        <authorList>
            <consortium name="Pathogen Informatics"/>
            <person name="Doyle S."/>
        </authorList>
    </citation>
    <scope>NUCLEOTIDE SEQUENCE [LARGE SCALE GENOMIC DNA]</scope>
    <source>
        <strain evidence="11 13">NCTC10338</strain>
    </source>
</reference>
<dbReference type="RefSeq" id="WP_080653291.1">
    <property type="nucleotide sequence ID" value="NZ_BJNS01000010.1"/>
</dbReference>
<dbReference type="AlphaFoldDB" id="A0A2S0K0Z0"/>
<comment type="subcellular location">
    <subcellularLocation>
        <location evidence="1">Secreted</location>
    </subcellularLocation>
</comment>
<dbReference type="EMBL" id="UFSZ01000001">
    <property type="protein sequence ID" value="SUV17244.1"/>
    <property type="molecule type" value="Genomic_DNA"/>
</dbReference>
<name>A0A2S0K0Z0_LYSSH</name>
<evidence type="ECO:0000256" key="7">
    <source>
        <dbReference type="ARBA" id="ARBA00029483"/>
    </source>
</evidence>
<organism evidence="10 12">
    <name type="scientific">Lysinibacillus sphaericus</name>
    <name type="common">Bacillus sphaericus</name>
    <dbReference type="NCBI Taxonomy" id="1421"/>
    <lineage>
        <taxon>Bacteria</taxon>
        <taxon>Bacillati</taxon>
        <taxon>Bacillota</taxon>
        <taxon>Bacilli</taxon>
        <taxon>Bacillales</taxon>
        <taxon>Bacillaceae</taxon>
        <taxon>Lysinibacillus</taxon>
    </lineage>
</organism>
<dbReference type="Proteomes" id="UP000255295">
    <property type="component" value="Unassembled WGS sequence"/>
</dbReference>
<evidence type="ECO:0000313" key="11">
    <source>
        <dbReference type="EMBL" id="SUV17244.1"/>
    </source>
</evidence>
<dbReference type="GO" id="GO:0030420">
    <property type="term" value="P:establishment of competence for transformation"/>
    <property type="evidence" value="ECO:0007669"/>
    <property type="project" value="UniProtKB-KW"/>
</dbReference>
<keyword evidence="6" id="KW-0636">Prenylation</keyword>
<evidence type="ECO:0000256" key="3">
    <source>
        <dbReference type="ARBA" id="ARBA00023044"/>
    </source>
</evidence>
<dbReference type="Pfam" id="PF05952">
    <property type="entry name" value="ComX"/>
    <property type="match status" value="1"/>
</dbReference>
<evidence type="ECO:0000313" key="10">
    <source>
        <dbReference type="EMBL" id="AVK96914.1"/>
    </source>
</evidence>
<dbReference type="GeneID" id="48276902"/>
<accession>A0A2S0K0Z0</accession>
<evidence type="ECO:0000313" key="12">
    <source>
        <dbReference type="Proteomes" id="UP000238825"/>
    </source>
</evidence>
<protein>
    <recommendedName>
        <fullName evidence="8">ComX pheromone</fullName>
    </recommendedName>
    <alternativeName>
        <fullName evidence="9">Competence pheromone</fullName>
    </alternativeName>
</protein>
<dbReference type="GO" id="GO:0005576">
    <property type="term" value="C:extracellular region"/>
    <property type="evidence" value="ECO:0007669"/>
    <property type="project" value="UniProtKB-SubCell"/>
</dbReference>
<evidence type="ECO:0000256" key="2">
    <source>
        <dbReference type="ARBA" id="ARBA00022525"/>
    </source>
</evidence>
<evidence type="ECO:0000256" key="6">
    <source>
        <dbReference type="ARBA" id="ARBA00023289"/>
    </source>
</evidence>
<proteinExistence type="predicted"/>
<comment type="subunit">
    <text evidence="7">Interacts directly with the sensor histidine kinase ComP and stimulates its activity.</text>
</comment>
<evidence type="ECO:0000256" key="5">
    <source>
        <dbReference type="ARBA" id="ARBA00023288"/>
    </source>
</evidence>
<sequence length="53" mass="6239">MKNIIHYLMKDTEVLHLLKNNKICIIGISPEENKALIDVVLSKKPQLQAYYWK</sequence>
<gene>
    <name evidence="10" type="ORF">LS41612_11905</name>
    <name evidence="11" type="ORF">NCTC10338_02337</name>
</gene>
<reference evidence="10 12" key="1">
    <citation type="submission" date="2017-03" db="EMBL/GenBank/DDBJ databases">
        <title>The whole genome sequencing and assembly of Lysinibacillus sphaericus DSM 28T strain.</title>
        <authorList>
            <person name="Lee Y.-J."/>
            <person name="Yi H."/>
            <person name="Bahn Y.-S."/>
            <person name="Kim J.F."/>
            <person name="Lee D.-W."/>
        </authorList>
    </citation>
    <scope>NUCLEOTIDE SEQUENCE [LARGE SCALE GENOMIC DNA]</scope>
    <source>
        <strain evidence="10 12">DSM 28</strain>
    </source>
</reference>
<keyword evidence="2" id="KW-0964">Secreted</keyword>
<dbReference type="GO" id="GO:0005186">
    <property type="term" value="F:pheromone activity"/>
    <property type="evidence" value="ECO:0007669"/>
    <property type="project" value="UniProtKB-KW"/>
</dbReference>
<evidence type="ECO:0000256" key="9">
    <source>
        <dbReference type="ARBA" id="ARBA00030321"/>
    </source>
</evidence>
<dbReference type="EMBL" id="CP019980">
    <property type="protein sequence ID" value="AVK96914.1"/>
    <property type="molecule type" value="Genomic_DNA"/>
</dbReference>
<dbReference type="InterPro" id="IPR009233">
    <property type="entry name" value="Competence_ComX_Bacillus"/>
</dbReference>